<feature type="signal peptide" evidence="1">
    <location>
        <begin position="1"/>
        <end position="25"/>
    </location>
</feature>
<reference evidence="2" key="1">
    <citation type="submission" date="2021-06" db="EMBL/GenBank/DDBJ databases">
        <authorList>
            <person name="Hodson N. C."/>
            <person name="Mongue J. A."/>
            <person name="Jaron S. K."/>
        </authorList>
    </citation>
    <scope>NUCLEOTIDE SEQUENCE</scope>
</reference>
<name>A0A8J2NQU7_9HEXA</name>
<protein>
    <submittedName>
        <fullName evidence="2">Uncharacterized protein</fullName>
    </submittedName>
</protein>
<dbReference type="AlphaFoldDB" id="A0A8J2NQU7"/>
<organism evidence="2 3">
    <name type="scientific">Allacma fusca</name>
    <dbReference type="NCBI Taxonomy" id="39272"/>
    <lineage>
        <taxon>Eukaryota</taxon>
        <taxon>Metazoa</taxon>
        <taxon>Ecdysozoa</taxon>
        <taxon>Arthropoda</taxon>
        <taxon>Hexapoda</taxon>
        <taxon>Collembola</taxon>
        <taxon>Symphypleona</taxon>
        <taxon>Sminthuridae</taxon>
        <taxon>Allacma</taxon>
    </lineage>
</organism>
<dbReference type="Proteomes" id="UP000708208">
    <property type="component" value="Unassembled WGS sequence"/>
</dbReference>
<dbReference type="EMBL" id="CAJVCH010002391">
    <property type="protein sequence ID" value="CAG7644124.1"/>
    <property type="molecule type" value="Genomic_DNA"/>
</dbReference>
<evidence type="ECO:0000313" key="2">
    <source>
        <dbReference type="EMBL" id="CAG7644124.1"/>
    </source>
</evidence>
<keyword evidence="3" id="KW-1185">Reference proteome</keyword>
<comment type="caution">
    <text evidence="2">The sequence shown here is derived from an EMBL/GenBank/DDBJ whole genome shotgun (WGS) entry which is preliminary data.</text>
</comment>
<accession>A0A8J2NQU7</accession>
<proteinExistence type="predicted"/>
<sequence length="106" mass="12131">MKLALGPVLLIGILILQLFFPQAAADEVDDFDSDVDMEISPLDCALCGTKCKFKCGTRRFRYCCFRFLRKRNGPLQKKILSSSDQTTFYEECTKQPESNYLSLVLY</sequence>
<evidence type="ECO:0000256" key="1">
    <source>
        <dbReference type="SAM" id="SignalP"/>
    </source>
</evidence>
<keyword evidence="1" id="KW-0732">Signal</keyword>
<feature type="chain" id="PRO_5035156070" evidence="1">
    <location>
        <begin position="26"/>
        <end position="106"/>
    </location>
</feature>
<evidence type="ECO:0000313" key="3">
    <source>
        <dbReference type="Proteomes" id="UP000708208"/>
    </source>
</evidence>
<gene>
    <name evidence="2" type="ORF">AFUS01_LOCUS503</name>
</gene>